<proteinExistence type="predicted"/>
<name>A0ABM6PKT2_9MICO</name>
<gene>
    <name evidence="1" type="ORF">COP05_02035</name>
</gene>
<evidence type="ECO:0000313" key="1">
    <source>
        <dbReference type="EMBL" id="ATH96007.1"/>
    </source>
</evidence>
<protein>
    <submittedName>
        <fullName evidence="1">Uncharacterized protein</fullName>
    </submittedName>
</protein>
<keyword evidence="2" id="KW-1185">Reference proteome</keyword>
<evidence type="ECO:0000313" key="2">
    <source>
        <dbReference type="Proteomes" id="UP000815698"/>
    </source>
</evidence>
<dbReference type="RefSeq" id="WP_096882529.1">
    <property type="nucleotide sequence ID" value="NZ_CP023482.1"/>
</dbReference>
<dbReference type="EMBL" id="CP023482">
    <property type="protein sequence ID" value="ATH96007.1"/>
    <property type="molecule type" value="Genomic_DNA"/>
</dbReference>
<dbReference type="Proteomes" id="UP000815698">
    <property type="component" value="Chromosome"/>
</dbReference>
<organism evidence="1 2">
    <name type="scientific">Dermabacter jinjuensis</name>
    <dbReference type="NCBI Taxonomy" id="1667168"/>
    <lineage>
        <taxon>Bacteria</taxon>
        <taxon>Bacillati</taxon>
        <taxon>Actinomycetota</taxon>
        <taxon>Actinomycetes</taxon>
        <taxon>Micrococcales</taxon>
        <taxon>Dermabacteraceae</taxon>
        <taxon>Dermabacter</taxon>
    </lineage>
</organism>
<accession>A0ABM6PKT2</accession>
<reference evidence="1 2" key="1">
    <citation type="journal article" date="2016" name="Int. J. Syst. Evol. Microbiol.">
        <title>Dermabacter jinjuensis sp. nov., a novel species of the genus Dermabacter isolated from a clinical specimen.</title>
        <authorList>
            <person name="Park Y.K."/>
            <person name="Lee K.M."/>
            <person name="Lee W.K."/>
            <person name="Cho M.J."/>
            <person name="Lee H.S."/>
            <person name="Cho Y.G."/>
            <person name="Lee Y.C."/>
            <person name="Lee W.K."/>
            <person name="Seong W.K."/>
            <person name="Hwang K.J."/>
        </authorList>
    </citation>
    <scope>NUCLEOTIDE SEQUENCE [LARGE SCALE GENOMIC DNA]</scope>
    <source>
        <strain evidence="1 2">32T</strain>
    </source>
</reference>
<sequence>MSKKTSNAKAASTVESGRSATVLIGGEPFELVLTTRATRLIAERYGGLEHLGEALETSDDLGKTLGEVIWLITLLANQSVQIHNHRHPDGKRPELSVDEVELLTVPADLADYRGAIAEALQRGTRRDIFTEPVPKAPAAVDG</sequence>